<evidence type="ECO:0000256" key="3">
    <source>
        <dbReference type="ARBA" id="ARBA00022679"/>
    </source>
</evidence>
<name>Q11L65_CHESB</name>
<evidence type="ECO:0000259" key="9">
    <source>
        <dbReference type="Pfam" id="PF00483"/>
    </source>
</evidence>
<dbReference type="CDD" id="cd02509">
    <property type="entry name" value="GDP-M1P_Guanylyltransferase"/>
    <property type="match status" value="1"/>
</dbReference>
<organism evidence="12">
    <name type="scientific">Chelativorans sp. (strain BNC1)</name>
    <dbReference type="NCBI Taxonomy" id="266779"/>
    <lineage>
        <taxon>Bacteria</taxon>
        <taxon>Pseudomonadati</taxon>
        <taxon>Pseudomonadota</taxon>
        <taxon>Alphaproteobacteria</taxon>
        <taxon>Hyphomicrobiales</taxon>
        <taxon>Phyllobacteriaceae</taxon>
        <taxon>Chelativorans</taxon>
    </lineage>
</organism>
<proteinExistence type="inferred from homology"/>
<dbReference type="AlphaFoldDB" id="Q11L65"/>
<dbReference type="HOGENOM" id="CLU_035527_1_0_5"/>
<dbReference type="InterPro" id="IPR006375">
    <property type="entry name" value="Man1P_GuaTrfase/Man6P_Isoase"/>
</dbReference>
<dbReference type="eggNOG" id="COG0662">
    <property type="taxonomic scope" value="Bacteria"/>
</dbReference>
<dbReference type="InterPro" id="IPR029044">
    <property type="entry name" value="Nucleotide-diphossugar_trans"/>
</dbReference>
<feature type="domain" description="MannoseP isomerase/GMP-like beta-helix" evidence="11">
    <location>
        <begin position="295"/>
        <end position="348"/>
    </location>
</feature>
<evidence type="ECO:0000313" key="12">
    <source>
        <dbReference type="EMBL" id="ABG61860.1"/>
    </source>
</evidence>
<comment type="catalytic activity">
    <reaction evidence="7">
        <text>alpha-D-mannose 1-phosphate + GTP + H(+) = GDP-alpha-D-mannose + diphosphate</text>
        <dbReference type="Rhea" id="RHEA:15229"/>
        <dbReference type="ChEBI" id="CHEBI:15378"/>
        <dbReference type="ChEBI" id="CHEBI:33019"/>
        <dbReference type="ChEBI" id="CHEBI:37565"/>
        <dbReference type="ChEBI" id="CHEBI:57527"/>
        <dbReference type="ChEBI" id="CHEBI:58409"/>
        <dbReference type="EC" id="2.7.7.13"/>
    </reaction>
</comment>
<dbReference type="CDD" id="cd02213">
    <property type="entry name" value="cupin_PMI_typeII_C"/>
    <property type="match status" value="1"/>
</dbReference>
<dbReference type="GO" id="GO:0005525">
    <property type="term" value="F:GTP binding"/>
    <property type="evidence" value="ECO:0007669"/>
    <property type="project" value="UniProtKB-KW"/>
</dbReference>
<dbReference type="OrthoDB" id="9806359at2"/>
<dbReference type="EMBL" id="CP000390">
    <property type="protein sequence ID" value="ABG61860.1"/>
    <property type="molecule type" value="Genomic_DNA"/>
</dbReference>
<keyword evidence="12" id="KW-0413">Isomerase</keyword>
<dbReference type="InterPro" id="IPR054566">
    <property type="entry name" value="ManC/GMP-like_b-helix"/>
</dbReference>
<dbReference type="PANTHER" id="PTHR46390:SF1">
    <property type="entry name" value="MANNOSE-1-PHOSPHATE GUANYLYLTRANSFERASE"/>
    <property type="match status" value="1"/>
</dbReference>
<dbReference type="eggNOG" id="COG0836">
    <property type="taxonomic scope" value="Bacteria"/>
</dbReference>
<dbReference type="Gene3D" id="3.90.550.10">
    <property type="entry name" value="Spore Coat Polysaccharide Biosynthesis Protein SpsA, Chain A"/>
    <property type="match status" value="1"/>
</dbReference>
<dbReference type="FunFam" id="3.90.550.10:FF:000046">
    <property type="entry name" value="Mannose-1-phosphate guanylyltransferase (GDP)"/>
    <property type="match status" value="1"/>
</dbReference>
<dbReference type="EC" id="2.7.7.13" evidence="2"/>
<evidence type="ECO:0000256" key="5">
    <source>
        <dbReference type="ARBA" id="ARBA00022741"/>
    </source>
</evidence>
<evidence type="ECO:0000256" key="1">
    <source>
        <dbReference type="ARBA" id="ARBA00006115"/>
    </source>
</evidence>
<dbReference type="GO" id="GO:0004475">
    <property type="term" value="F:mannose-1-phosphate guanylyltransferase (GTP) activity"/>
    <property type="evidence" value="ECO:0007669"/>
    <property type="project" value="UniProtKB-EC"/>
</dbReference>
<dbReference type="KEGG" id="mes:Meso_0456"/>
<feature type="domain" description="Nucleotidyl transferase" evidence="9">
    <location>
        <begin position="5"/>
        <end position="287"/>
    </location>
</feature>
<dbReference type="GO" id="GO:0016853">
    <property type="term" value="F:isomerase activity"/>
    <property type="evidence" value="ECO:0007669"/>
    <property type="project" value="UniProtKB-KW"/>
</dbReference>
<evidence type="ECO:0000256" key="8">
    <source>
        <dbReference type="RuleBase" id="RU004190"/>
    </source>
</evidence>
<gene>
    <name evidence="12" type="ordered locus">Meso_0456</name>
</gene>
<evidence type="ECO:0000256" key="2">
    <source>
        <dbReference type="ARBA" id="ARBA00012387"/>
    </source>
</evidence>
<dbReference type="Pfam" id="PF00483">
    <property type="entry name" value="NTP_transferase"/>
    <property type="match status" value="1"/>
</dbReference>
<evidence type="ECO:0000259" key="10">
    <source>
        <dbReference type="Pfam" id="PF01050"/>
    </source>
</evidence>
<dbReference type="STRING" id="266779.Meso_0456"/>
<dbReference type="SUPFAM" id="SSF53448">
    <property type="entry name" value="Nucleotide-diphospho-sugar transferases"/>
    <property type="match status" value="1"/>
</dbReference>
<dbReference type="SUPFAM" id="SSF51182">
    <property type="entry name" value="RmlC-like cupins"/>
    <property type="match status" value="1"/>
</dbReference>
<keyword evidence="4" id="KW-0548">Nucleotidyltransferase</keyword>
<dbReference type="InterPro" id="IPR005835">
    <property type="entry name" value="NTP_transferase_dom"/>
</dbReference>
<sequence>MTVTPIIISGGAGSRLWPLSRDAHPKPFIELPDGTSLISRTYGRAARLQGVERIVTVTNRDLLFLTADVYAASDAPRRSNGYLLEPFGRDTAAAVALATLHVNEAEGPDAVLLVLPADHLIADEDAFAEAVGKAVEMAQTGRIVTFGIVPERAETGYGYIEAKGGRVLRFVEKPDAKKAADYVASGRFYWNSGMFCFPARTMLEAMEAHCPEVLVGARAAYRAARKFNADDREVFEIDRDSFAATPAISLDYAVMEKAENVGCIALDCGWSDIGSWSAVAELTPADENGNRLRGEVLLEDTSNSFVHSEHRLVGLVGVSDLLVVDTPDALLVAHKEKAQEVKRLFNRLKEQGHHAAKLHCTAHRPWGTYTVLEEGDRFKIKRIEVKPGARLSLQAHHHRSEHWVVVSGTAKIVNGDQEILLATNQSTYIPCGFKHRLENPGILPLVLIEVQSGDYLGEDDIIRFDDVYGRN</sequence>
<dbReference type="FunFam" id="2.60.120.10:FF:000032">
    <property type="entry name" value="Mannose-1-phosphate guanylyltransferase/mannose-6-phosphate isomerase"/>
    <property type="match status" value="1"/>
</dbReference>
<feature type="domain" description="Mannose-6-phosphate isomerase type II C-terminal" evidence="10">
    <location>
        <begin position="352"/>
        <end position="466"/>
    </location>
</feature>
<dbReference type="InterPro" id="IPR014710">
    <property type="entry name" value="RmlC-like_jellyroll"/>
</dbReference>
<dbReference type="GO" id="GO:0000271">
    <property type="term" value="P:polysaccharide biosynthetic process"/>
    <property type="evidence" value="ECO:0007669"/>
    <property type="project" value="InterPro"/>
</dbReference>
<dbReference type="PANTHER" id="PTHR46390">
    <property type="entry name" value="MANNOSE-1-PHOSPHATE GUANYLYLTRANSFERASE"/>
    <property type="match status" value="1"/>
</dbReference>
<dbReference type="NCBIfam" id="TIGR01479">
    <property type="entry name" value="GMP_PMI"/>
    <property type="match status" value="1"/>
</dbReference>
<dbReference type="Gene3D" id="2.60.120.10">
    <property type="entry name" value="Jelly Rolls"/>
    <property type="match status" value="1"/>
</dbReference>
<dbReference type="InterPro" id="IPR011051">
    <property type="entry name" value="RmlC_Cupin_sf"/>
</dbReference>
<evidence type="ECO:0000256" key="4">
    <source>
        <dbReference type="ARBA" id="ARBA00022695"/>
    </source>
</evidence>
<keyword evidence="5" id="KW-0547">Nucleotide-binding</keyword>
<comment type="similarity">
    <text evidence="1 8">Belongs to the mannose-6-phosphate isomerase type 2 family.</text>
</comment>
<evidence type="ECO:0000259" key="11">
    <source>
        <dbReference type="Pfam" id="PF22640"/>
    </source>
</evidence>
<keyword evidence="3" id="KW-0808">Transferase</keyword>
<dbReference type="Pfam" id="PF01050">
    <property type="entry name" value="MannoseP_isomer"/>
    <property type="match status" value="1"/>
</dbReference>
<protein>
    <recommendedName>
        <fullName evidence="2">mannose-1-phosphate guanylyltransferase</fullName>
        <ecNumber evidence="2">2.7.7.13</ecNumber>
    </recommendedName>
</protein>
<keyword evidence="6" id="KW-0342">GTP-binding</keyword>
<evidence type="ECO:0000256" key="7">
    <source>
        <dbReference type="ARBA" id="ARBA00047343"/>
    </source>
</evidence>
<dbReference type="InterPro" id="IPR001538">
    <property type="entry name" value="Man6P_isomerase-2_C"/>
</dbReference>
<dbReference type="Pfam" id="PF22640">
    <property type="entry name" value="ManC_GMP_beta-helix"/>
    <property type="match status" value="1"/>
</dbReference>
<dbReference type="InterPro" id="IPR051161">
    <property type="entry name" value="Mannose-6P_isomerase_type2"/>
</dbReference>
<evidence type="ECO:0000256" key="6">
    <source>
        <dbReference type="ARBA" id="ARBA00023134"/>
    </source>
</evidence>
<dbReference type="InterPro" id="IPR049577">
    <property type="entry name" value="GMPP_N"/>
</dbReference>
<dbReference type="GO" id="GO:0009298">
    <property type="term" value="P:GDP-mannose biosynthetic process"/>
    <property type="evidence" value="ECO:0007669"/>
    <property type="project" value="TreeGrafter"/>
</dbReference>
<accession>Q11L65</accession>
<reference evidence="12" key="1">
    <citation type="submission" date="2006-06" db="EMBL/GenBank/DDBJ databases">
        <title>Complete sequence of chromosome of Chelativorans sp. BNC1.</title>
        <authorList>
            <consortium name="US DOE Joint Genome Institute"/>
            <person name="Copeland A."/>
            <person name="Lucas S."/>
            <person name="Lapidus A."/>
            <person name="Barry K."/>
            <person name="Detter J.C."/>
            <person name="Glavina del Rio T."/>
            <person name="Hammon N."/>
            <person name="Israni S."/>
            <person name="Dalin E."/>
            <person name="Tice H."/>
            <person name="Pitluck S."/>
            <person name="Chertkov O."/>
            <person name="Brettin T."/>
            <person name="Bruce D."/>
            <person name="Han C."/>
            <person name="Tapia R."/>
            <person name="Gilna P."/>
            <person name="Schmutz J."/>
            <person name="Larimer F."/>
            <person name="Land M."/>
            <person name="Hauser L."/>
            <person name="Kyrpides N."/>
            <person name="Mikhailova N."/>
            <person name="Richardson P."/>
        </authorList>
    </citation>
    <scope>NUCLEOTIDE SEQUENCE</scope>
    <source>
        <strain evidence="12">BNC1</strain>
    </source>
</reference>